<name>A0A366XTU9_9BACI</name>
<evidence type="ECO:0000313" key="2">
    <source>
        <dbReference type="Proteomes" id="UP000253314"/>
    </source>
</evidence>
<organism evidence="1 2">
    <name type="scientific">Bacillus taeanensis</name>
    <dbReference type="NCBI Taxonomy" id="273032"/>
    <lineage>
        <taxon>Bacteria</taxon>
        <taxon>Bacillati</taxon>
        <taxon>Bacillota</taxon>
        <taxon>Bacilli</taxon>
        <taxon>Bacillales</taxon>
        <taxon>Bacillaceae</taxon>
        <taxon>Bacillus</taxon>
    </lineage>
</organism>
<sequence length="296" mass="34329">MYRENKPIELSPYDHPDIYPGPRPSSSFIYYEGKAHYIEETPGVPVENLTVHVAKSEHLLGSFAFSPYKKMTIKAFLEENEFTPMKDRVPLLAYGSNVCLAQLKYKFGLNPSQNDLVIHIRSQIKDTDVVYGAFLAPYGSLPAVIAPVQGAQSEVWVTFVDKKQLELITRTEETYELREHRGGKLQLATGEYFESVYAYYYPHALLDEGKYVRFKDIGGTSPLKGMWQADMIDKVKQRIDYKGTREEFIHLLRWSYVVKQQVERQLKEFEDHFDHPDWKYAKQILAVGEMGRKFHT</sequence>
<comment type="caution">
    <text evidence="1">The sequence shown here is derived from an EMBL/GenBank/DDBJ whole genome shotgun (WGS) entry which is preliminary data.</text>
</comment>
<keyword evidence="2" id="KW-1185">Reference proteome</keyword>
<proteinExistence type="predicted"/>
<dbReference type="RefSeq" id="WP_113806299.1">
    <property type="nucleotide sequence ID" value="NZ_QOCW01000011.1"/>
</dbReference>
<reference evidence="1 2" key="1">
    <citation type="submission" date="2018-07" db="EMBL/GenBank/DDBJ databases">
        <title>Lottiidibacillus patelloidae gen. nov., sp. nov., isolated from the intestinal tract of a marine limpet and the reclassification of B. taeanensis BH030017T, B. algicola KMM 3737T and B. hwajinpoensis SW-72T as genus Lottiidibacillus.</title>
        <authorList>
            <person name="Liu R."/>
            <person name="Huang Z."/>
        </authorList>
    </citation>
    <scope>NUCLEOTIDE SEQUENCE [LARGE SCALE GENOMIC DNA]</scope>
    <source>
        <strain evidence="1 2">BH030017</strain>
    </source>
</reference>
<dbReference type="EMBL" id="QOCW01000011">
    <property type="protein sequence ID" value="RBW69327.1"/>
    <property type="molecule type" value="Genomic_DNA"/>
</dbReference>
<dbReference type="OrthoDB" id="2797777at2"/>
<protein>
    <submittedName>
        <fullName evidence="1">Uncharacterized protein</fullName>
    </submittedName>
</protein>
<accession>A0A366XTU9</accession>
<dbReference type="AlphaFoldDB" id="A0A366XTU9"/>
<dbReference type="Proteomes" id="UP000253314">
    <property type="component" value="Unassembled WGS sequence"/>
</dbReference>
<evidence type="ECO:0000313" key="1">
    <source>
        <dbReference type="EMBL" id="RBW69327.1"/>
    </source>
</evidence>
<gene>
    <name evidence="1" type="ORF">DS031_11860</name>
</gene>